<name>A0A5B0PVP7_PUCGR</name>
<evidence type="ECO:0000313" key="1">
    <source>
        <dbReference type="EMBL" id="KAA1065850.1"/>
    </source>
</evidence>
<comment type="caution">
    <text evidence="2">The sequence shown here is derived from an EMBL/GenBank/DDBJ whole genome shotgun (WGS) entry which is preliminary data.</text>
</comment>
<sequence length="52" mass="5631">MPKALVISIPKAEIVNSSCTYGEFFLLPMLVIKLTVVLEVLSKAKGLVPTDL</sequence>
<dbReference type="Proteomes" id="UP000325313">
    <property type="component" value="Unassembled WGS sequence"/>
</dbReference>
<gene>
    <name evidence="1" type="ORF">PGT21_013003</name>
    <name evidence="2" type="ORF">PGTUg99_004672</name>
</gene>
<evidence type="ECO:0000313" key="3">
    <source>
        <dbReference type="Proteomes" id="UP000324748"/>
    </source>
</evidence>
<reference evidence="3 4" key="1">
    <citation type="submission" date="2019-05" db="EMBL/GenBank/DDBJ databases">
        <title>Emergence of the Ug99 lineage of the wheat stem rust pathogen through somatic hybridization.</title>
        <authorList>
            <person name="Li F."/>
            <person name="Upadhyaya N.M."/>
            <person name="Sperschneider J."/>
            <person name="Matny O."/>
            <person name="Nguyen-Phuc H."/>
            <person name="Mago R."/>
            <person name="Raley C."/>
            <person name="Miller M.E."/>
            <person name="Silverstein K.A.T."/>
            <person name="Henningsen E."/>
            <person name="Hirsch C.D."/>
            <person name="Visser B."/>
            <person name="Pretorius Z.A."/>
            <person name="Steffenson B.J."/>
            <person name="Schwessinger B."/>
            <person name="Dodds P.N."/>
            <person name="Figueroa M."/>
        </authorList>
    </citation>
    <scope>NUCLEOTIDE SEQUENCE [LARGE SCALE GENOMIC DNA]</scope>
    <source>
        <strain evidence="1">21-0</strain>
        <strain evidence="2 4">Ug99</strain>
    </source>
</reference>
<evidence type="ECO:0000313" key="4">
    <source>
        <dbReference type="Proteomes" id="UP000325313"/>
    </source>
</evidence>
<accession>A0A5B0PVP7</accession>
<organism evidence="2 4">
    <name type="scientific">Puccinia graminis f. sp. tritici</name>
    <dbReference type="NCBI Taxonomy" id="56615"/>
    <lineage>
        <taxon>Eukaryota</taxon>
        <taxon>Fungi</taxon>
        <taxon>Dikarya</taxon>
        <taxon>Basidiomycota</taxon>
        <taxon>Pucciniomycotina</taxon>
        <taxon>Pucciniomycetes</taxon>
        <taxon>Pucciniales</taxon>
        <taxon>Pucciniaceae</taxon>
        <taxon>Puccinia</taxon>
    </lineage>
</organism>
<proteinExistence type="predicted"/>
<protein>
    <submittedName>
        <fullName evidence="2">Uncharacterized protein</fullName>
    </submittedName>
</protein>
<keyword evidence="3" id="KW-1185">Reference proteome</keyword>
<dbReference type="AlphaFoldDB" id="A0A5B0PVP7"/>
<evidence type="ECO:0000313" key="2">
    <source>
        <dbReference type="EMBL" id="KAA1104942.1"/>
    </source>
</evidence>
<dbReference type="Proteomes" id="UP000324748">
    <property type="component" value="Unassembled WGS sequence"/>
</dbReference>
<dbReference type="EMBL" id="VSWC01000196">
    <property type="protein sequence ID" value="KAA1065850.1"/>
    <property type="molecule type" value="Genomic_DNA"/>
</dbReference>
<dbReference type="EMBL" id="VDEP01000314">
    <property type="protein sequence ID" value="KAA1104942.1"/>
    <property type="molecule type" value="Genomic_DNA"/>
</dbReference>